<name>A0A1F7J9N6_9BACT</name>
<evidence type="ECO:0000256" key="7">
    <source>
        <dbReference type="ARBA" id="ARBA00022840"/>
    </source>
</evidence>
<evidence type="ECO:0000256" key="4">
    <source>
        <dbReference type="ARBA" id="ARBA00022490"/>
    </source>
</evidence>
<keyword evidence="9" id="KW-0742">SOS response</keyword>
<dbReference type="InterPro" id="IPR042174">
    <property type="entry name" value="RecF_2"/>
</dbReference>
<dbReference type="Gene3D" id="1.20.1050.90">
    <property type="entry name" value="RecF/RecN/SMC, N-terminal domain"/>
    <property type="match status" value="1"/>
</dbReference>
<evidence type="ECO:0000256" key="5">
    <source>
        <dbReference type="ARBA" id="ARBA00022705"/>
    </source>
</evidence>
<proteinExistence type="inferred from homology"/>
<accession>A0A1F7J9N6</accession>
<dbReference type="InterPro" id="IPR001238">
    <property type="entry name" value="DNA-binding_RecF"/>
</dbReference>
<dbReference type="PANTHER" id="PTHR32182">
    <property type="entry name" value="DNA REPLICATION AND REPAIR PROTEIN RECF"/>
    <property type="match status" value="1"/>
</dbReference>
<keyword evidence="9" id="KW-0234">DNA repair</keyword>
<dbReference type="InterPro" id="IPR003395">
    <property type="entry name" value="RecF/RecN/SMC_N"/>
</dbReference>
<comment type="caution">
    <text evidence="11">The sequence shown here is derived from an EMBL/GenBank/DDBJ whole genome shotgun (WGS) entry which is preliminary data.</text>
</comment>
<reference evidence="11 12" key="1">
    <citation type="journal article" date="2016" name="Nat. Commun.">
        <title>Thousands of microbial genomes shed light on interconnected biogeochemical processes in an aquifer system.</title>
        <authorList>
            <person name="Anantharaman K."/>
            <person name="Brown C.T."/>
            <person name="Hug L.A."/>
            <person name="Sharon I."/>
            <person name="Castelle C.J."/>
            <person name="Probst A.J."/>
            <person name="Thomas B.C."/>
            <person name="Singh A."/>
            <person name="Wilkins M.J."/>
            <person name="Karaoz U."/>
            <person name="Brodie E.L."/>
            <person name="Williams K.H."/>
            <person name="Hubbard S.S."/>
            <person name="Banfield J.F."/>
        </authorList>
    </citation>
    <scope>NUCLEOTIDE SEQUENCE [LARGE SCALE GENOMIC DNA]</scope>
</reference>
<evidence type="ECO:0000256" key="3">
    <source>
        <dbReference type="ARBA" id="ARBA00020170"/>
    </source>
</evidence>
<dbReference type="PANTHER" id="PTHR32182:SF0">
    <property type="entry name" value="DNA REPLICATION AND REPAIR PROTEIN RECF"/>
    <property type="match status" value="1"/>
</dbReference>
<dbReference type="GO" id="GO:0000731">
    <property type="term" value="P:DNA synthesis involved in DNA repair"/>
    <property type="evidence" value="ECO:0007669"/>
    <property type="project" value="TreeGrafter"/>
</dbReference>
<dbReference type="InterPro" id="IPR027417">
    <property type="entry name" value="P-loop_NTPase"/>
</dbReference>
<dbReference type="SUPFAM" id="SSF52540">
    <property type="entry name" value="P-loop containing nucleoside triphosphate hydrolases"/>
    <property type="match status" value="1"/>
</dbReference>
<dbReference type="HAMAP" id="MF_00365">
    <property type="entry name" value="RecF"/>
    <property type="match status" value="1"/>
</dbReference>
<dbReference type="InterPro" id="IPR018078">
    <property type="entry name" value="DNA-binding_RecF_CS"/>
</dbReference>
<feature type="binding site" evidence="9">
    <location>
        <begin position="30"/>
        <end position="37"/>
    </location>
    <ligand>
        <name>ATP</name>
        <dbReference type="ChEBI" id="CHEBI:30616"/>
    </ligand>
</feature>
<dbReference type="GO" id="GO:0003697">
    <property type="term" value="F:single-stranded DNA binding"/>
    <property type="evidence" value="ECO:0007669"/>
    <property type="project" value="UniProtKB-UniRule"/>
</dbReference>
<dbReference type="GO" id="GO:0005737">
    <property type="term" value="C:cytoplasm"/>
    <property type="evidence" value="ECO:0007669"/>
    <property type="project" value="UniProtKB-SubCell"/>
</dbReference>
<dbReference type="EMBL" id="MGAR01000011">
    <property type="protein sequence ID" value="OGK52307.1"/>
    <property type="molecule type" value="Genomic_DNA"/>
</dbReference>
<dbReference type="PROSITE" id="PS00617">
    <property type="entry name" value="RECF_1"/>
    <property type="match status" value="1"/>
</dbReference>
<dbReference type="AlphaFoldDB" id="A0A1F7J9N6"/>
<comment type="subcellular location">
    <subcellularLocation>
        <location evidence="1 9">Cytoplasm</location>
    </subcellularLocation>
</comment>
<dbReference type="Proteomes" id="UP000176480">
    <property type="component" value="Unassembled WGS sequence"/>
</dbReference>
<evidence type="ECO:0000259" key="10">
    <source>
        <dbReference type="Pfam" id="PF02463"/>
    </source>
</evidence>
<dbReference type="STRING" id="1802067.A2966_03365"/>
<keyword evidence="4 9" id="KW-0963">Cytoplasm</keyword>
<dbReference type="GO" id="GO:0006302">
    <property type="term" value="P:double-strand break repair"/>
    <property type="evidence" value="ECO:0007669"/>
    <property type="project" value="TreeGrafter"/>
</dbReference>
<protein>
    <recommendedName>
        <fullName evidence="3 9">DNA replication and repair protein RecF</fullName>
    </recommendedName>
</protein>
<dbReference type="Gene3D" id="3.40.50.300">
    <property type="entry name" value="P-loop containing nucleotide triphosphate hydrolases"/>
    <property type="match status" value="1"/>
</dbReference>
<keyword evidence="7 9" id="KW-0067">ATP-binding</keyword>
<organism evidence="11 12">
    <name type="scientific">Candidatus Roizmanbacteria bacterium RIFCSPLOWO2_01_FULL_41_22</name>
    <dbReference type="NCBI Taxonomy" id="1802067"/>
    <lineage>
        <taxon>Bacteria</taxon>
        <taxon>Candidatus Roizmaniibacteriota</taxon>
    </lineage>
</organism>
<evidence type="ECO:0000256" key="9">
    <source>
        <dbReference type="HAMAP-Rule" id="MF_00365"/>
    </source>
</evidence>
<evidence type="ECO:0000256" key="2">
    <source>
        <dbReference type="ARBA" id="ARBA00008016"/>
    </source>
</evidence>
<evidence type="ECO:0000256" key="8">
    <source>
        <dbReference type="ARBA" id="ARBA00023125"/>
    </source>
</evidence>
<dbReference type="GO" id="GO:0009432">
    <property type="term" value="P:SOS response"/>
    <property type="evidence" value="ECO:0007669"/>
    <property type="project" value="UniProtKB-UniRule"/>
</dbReference>
<sequence length="348" mass="41569">MTLDSLNIQNFRNLNKEQFYFHPQLTLIVGENAKGKTSILEAIYFVVYGNGFRETREEELLLWEETQSLVEGTFQTKGQSQLFQVTLHNRDSYIEKKYYVNKAAKSHYLYLNHQTRAVLFSPEHILIIIGSPDRRRDYLNRVICAYDVEYQKRLRNYDNALRKRNKILETHYHSPNLDEELVFWNEYLEEQAAYITKKREEYINALNKHPNIDSKKFRIEYRKNEFNRIALLSVEEKEKRYRKTLIGPQKDDFVVYLKEGSKEENVHLYGSRSEQRLAVFWLKINEIDYLEEKFHIKPLLLLDDIFSELDQKNKKMVLGVIERYQTIATTTEADLPELTHLPKSVIKL</sequence>
<dbReference type="GO" id="GO:0006260">
    <property type="term" value="P:DNA replication"/>
    <property type="evidence" value="ECO:0007669"/>
    <property type="project" value="UniProtKB-UniRule"/>
</dbReference>
<comment type="function">
    <text evidence="9">The RecF protein is involved in DNA metabolism; it is required for DNA replication and normal SOS inducibility. RecF binds preferentially to single-stranded, linear DNA. It also seems to bind ATP.</text>
</comment>
<evidence type="ECO:0000313" key="11">
    <source>
        <dbReference type="EMBL" id="OGK52307.1"/>
    </source>
</evidence>
<keyword evidence="9" id="KW-0227">DNA damage</keyword>
<evidence type="ECO:0000256" key="1">
    <source>
        <dbReference type="ARBA" id="ARBA00004496"/>
    </source>
</evidence>
<feature type="domain" description="RecF/RecN/SMC N-terminal" evidence="10">
    <location>
        <begin position="3"/>
        <end position="325"/>
    </location>
</feature>
<keyword evidence="8 9" id="KW-0238">DNA-binding</keyword>
<dbReference type="Pfam" id="PF02463">
    <property type="entry name" value="SMC_N"/>
    <property type="match status" value="1"/>
</dbReference>
<keyword evidence="6 9" id="KW-0547">Nucleotide-binding</keyword>
<comment type="similarity">
    <text evidence="2 9">Belongs to the RecF family.</text>
</comment>
<gene>
    <name evidence="9" type="primary">recF</name>
    <name evidence="11" type="ORF">A2966_03365</name>
</gene>
<evidence type="ECO:0000313" key="12">
    <source>
        <dbReference type="Proteomes" id="UP000176480"/>
    </source>
</evidence>
<dbReference type="GO" id="GO:0005524">
    <property type="term" value="F:ATP binding"/>
    <property type="evidence" value="ECO:0007669"/>
    <property type="project" value="UniProtKB-UniRule"/>
</dbReference>
<dbReference type="NCBIfam" id="TIGR00611">
    <property type="entry name" value="recf"/>
    <property type="match status" value="1"/>
</dbReference>
<keyword evidence="5 9" id="KW-0235">DNA replication</keyword>
<evidence type="ECO:0000256" key="6">
    <source>
        <dbReference type="ARBA" id="ARBA00022741"/>
    </source>
</evidence>